<name>A0A175JKU4_ENTHI</name>
<evidence type="ECO:0000256" key="2">
    <source>
        <dbReference type="ARBA" id="ARBA00022618"/>
    </source>
</evidence>
<evidence type="ECO:0000256" key="1">
    <source>
        <dbReference type="ARBA" id="ARBA00007782"/>
    </source>
</evidence>
<comment type="caution">
    <text evidence="5">The sequence shown here is derived from an EMBL/GenBank/DDBJ whole genome shotgun (WGS) entry which is preliminary data.</text>
</comment>
<dbReference type="Proteomes" id="UP000078387">
    <property type="component" value="Unassembled WGS sequence"/>
</dbReference>
<dbReference type="OMA" id="MSENEWR"/>
<keyword evidence="5" id="KW-0418">Kinase</keyword>
<dbReference type="AlphaFoldDB" id="A0A175JKU4"/>
<keyword evidence="3 4" id="KW-0131">Cell cycle</keyword>
<evidence type="ECO:0000256" key="3">
    <source>
        <dbReference type="ARBA" id="ARBA00023306"/>
    </source>
</evidence>
<dbReference type="InterPro" id="IPR000789">
    <property type="entry name" value="Cyclin-dep_kinase_reg-sub"/>
</dbReference>
<dbReference type="GO" id="GO:0051301">
    <property type="term" value="P:cell division"/>
    <property type="evidence" value="ECO:0007669"/>
    <property type="project" value="UniProtKB-UniRule"/>
</dbReference>
<dbReference type="VEuPathDB" id="AmoebaDB:EHI8A_212260"/>
<organism evidence="5 6">
    <name type="scientific">Entamoeba histolytica</name>
    <dbReference type="NCBI Taxonomy" id="5759"/>
    <lineage>
        <taxon>Eukaryota</taxon>
        <taxon>Amoebozoa</taxon>
        <taxon>Evosea</taxon>
        <taxon>Archamoebae</taxon>
        <taxon>Mastigamoebida</taxon>
        <taxon>Entamoebidae</taxon>
        <taxon>Entamoeba</taxon>
    </lineage>
</organism>
<dbReference type="SMART" id="SM01084">
    <property type="entry name" value="CKS"/>
    <property type="match status" value="1"/>
</dbReference>
<dbReference type="eggNOG" id="KOG3484">
    <property type="taxonomic scope" value="Eukaryota"/>
</dbReference>
<evidence type="ECO:0000313" key="5">
    <source>
        <dbReference type="EMBL" id="GAT94088.1"/>
    </source>
</evidence>
<dbReference type="PANTHER" id="PTHR23415">
    <property type="entry name" value="CYCLIN-DEPENDENT KINASES REGULATORY SUBUNIT/60S RIBOSOME SUBUNIT BIOGENESIS PROTEIN NIP7"/>
    <property type="match status" value="1"/>
</dbReference>
<dbReference type="GO" id="GO:0016301">
    <property type="term" value="F:kinase activity"/>
    <property type="evidence" value="ECO:0007669"/>
    <property type="project" value="UniProtKB-KW"/>
</dbReference>
<dbReference type="Gene3D" id="3.30.170.10">
    <property type="entry name" value="Cyclin-dependent kinase, regulatory subunit"/>
    <property type="match status" value="1"/>
</dbReference>
<evidence type="ECO:0000313" key="6">
    <source>
        <dbReference type="Proteomes" id="UP000078387"/>
    </source>
</evidence>
<gene>
    <name evidence="5" type="ORF">CL6EHI_009405</name>
</gene>
<dbReference type="VEuPathDB" id="AmoebaDB:EHI7A_180850"/>
<dbReference type="FunFam" id="3.30.170.10:FF:000001">
    <property type="entry name" value="Cyclin-dependent kinases regulatory subunit"/>
    <property type="match status" value="1"/>
</dbReference>
<dbReference type="VEuPathDB" id="AmoebaDB:EHI_009405"/>
<dbReference type="VEuPathDB" id="AmoebaDB:KM1_278820"/>
<comment type="function">
    <text evidence="4">Binds to the catalytic subunit of the cyclin dependent kinases and is essential for their biological function.</text>
</comment>
<sequence length="75" mass="9233">MSKDPYYSDRYKDDQYEYRHVILPDEMAAKLIKDHLMTEDEWRKLGIQQSVGWVHYDIFKPEPNVLLFRRKRTDI</sequence>
<protein>
    <recommendedName>
        <fullName evidence="4">Cyclin-dependent kinases regulatory subunit</fullName>
    </recommendedName>
</protein>
<dbReference type="EMBL" id="BDEQ01000001">
    <property type="protein sequence ID" value="GAT94088.1"/>
    <property type="molecule type" value="Genomic_DNA"/>
</dbReference>
<proteinExistence type="inferred from homology"/>
<keyword evidence="5" id="KW-0808">Transferase</keyword>
<dbReference type="Pfam" id="PF01111">
    <property type="entry name" value="CKS"/>
    <property type="match status" value="1"/>
</dbReference>
<reference evidence="5 6" key="1">
    <citation type="submission" date="2016-05" db="EMBL/GenBank/DDBJ databases">
        <title>First whole genome sequencing of Entamoeba histolytica HM1:IMSS-clone-6.</title>
        <authorList>
            <person name="Mukherjee Avik.K."/>
            <person name="Izumyama S."/>
            <person name="Nakada-Tsukui K."/>
            <person name="Nozaki T."/>
        </authorList>
    </citation>
    <scope>NUCLEOTIDE SEQUENCE [LARGE SCALE GENOMIC DNA]</scope>
    <source>
        <strain evidence="5 6">HM1:IMSS clone 6</strain>
    </source>
</reference>
<dbReference type="PRINTS" id="PR00296">
    <property type="entry name" value="CYCLINKINASE"/>
</dbReference>
<dbReference type="InterPro" id="IPR036858">
    <property type="entry name" value="Cyclin-dep_kinase_reg-sub_sf"/>
</dbReference>
<dbReference type="GO" id="GO:0016538">
    <property type="term" value="F:cyclin-dependent protein serine/threonine kinase regulator activity"/>
    <property type="evidence" value="ECO:0007669"/>
    <property type="project" value="InterPro"/>
</dbReference>
<accession>A0A175JKU4</accession>
<comment type="similarity">
    <text evidence="1 4">Belongs to the CKS family.</text>
</comment>
<keyword evidence="2 4" id="KW-0132">Cell division</keyword>
<dbReference type="SUPFAM" id="SSF55637">
    <property type="entry name" value="Cell cycle regulatory proteins"/>
    <property type="match status" value="1"/>
</dbReference>
<evidence type="ECO:0000256" key="4">
    <source>
        <dbReference type="RuleBase" id="RU311113"/>
    </source>
</evidence>
<dbReference type="VEuPathDB" id="AmoebaDB:EHI5A_214180"/>